<keyword evidence="2 7" id="KW-0813">Transport</keyword>
<dbReference type="Gene3D" id="2.170.130.10">
    <property type="entry name" value="TonB-dependent receptor, plug domain"/>
    <property type="match status" value="1"/>
</dbReference>
<evidence type="ECO:0000313" key="10">
    <source>
        <dbReference type="EMBL" id="NEN22611.1"/>
    </source>
</evidence>
<evidence type="ECO:0000256" key="8">
    <source>
        <dbReference type="SAM" id="SignalP"/>
    </source>
</evidence>
<evidence type="ECO:0000256" key="5">
    <source>
        <dbReference type="ARBA" id="ARBA00023136"/>
    </source>
</evidence>
<name>A0A7K3WNN1_9FLAO</name>
<keyword evidence="3 7" id="KW-1134">Transmembrane beta strand</keyword>
<evidence type="ECO:0000256" key="2">
    <source>
        <dbReference type="ARBA" id="ARBA00022448"/>
    </source>
</evidence>
<dbReference type="RefSeq" id="WP_163283336.1">
    <property type="nucleotide sequence ID" value="NZ_JAAGVY010000004.1"/>
</dbReference>
<feature type="chain" id="PRO_5029518113" description="TonB-dependent receptor plug domain-containing protein" evidence="8">
    <location>
        <begin position="20"/>
        <end position="684"/>
    </location>
</feature>
<keyword evidence="8" id="KW-0732">Signal</keyword>
<dbReference type="InterPro" id="IPR012910">
    <property type="entry name" value="Plug_dom"/>
</dbReference>
<protein>
    <recommendedName>
        <fullName evidence="9">TonB-dependent receptor plug domain-containing protein</fullName>
    </recommendedName>
</protein>
<dbReference type="GO" id="GO:0044718">
    <property type="term" value="P:siderophore transmembrane transport"/>
    <property type="evidence" value="ECO:0007669"/>
    <property type="project" value="TreeGrafter"/>
</dbReference>
<comment type="caution">
    <text evidence="10">The sequence shown here is derived from an EMBL/GenBank/DDBJ whole genome shotgun (WGS) entry which is preliminary data.</text>
</comment>
<feature type="signal peptide" evidence="8">
    <location>
        <begin position="1"/>
        <end position="19"/>
    </location>
</feature>
<dbReference type="InterPro" id="IPR037066">
    <property type="entry name" value="Plug_dom_sf"/>
</dbReference>
<gene>
    <name evidence="10" type="ORF">G3O08_03715</name>
</gene>
<evidence type="ECO:0000256" key="6">
    <source>
        <dbReference type="ARBA" id="ARBA00023237"/>
    </source>
</evidence>
<evidence type="ECO:0000259" key="9">
    <source>
        <dbReference type="Pfam" id="PF07715"/>
    </source>
</evidence>
<sequence>MKIALTTILLACVCALAQAQDEDTLKFFTKGDITNQVFSVQEIEVRHACECVGECTCENPTAKSYADDRFNTTDKILARSGRIDMIKRGNFAFEPILNGMGSDRMNLTIDGMKIFGACTDKMDPVTSYVEPNNLKNFTIHNGASGGKYGSSIAGSINMETAGATISSTKEWTGEVGAGFNSVANGIDGLLSINKSGEKWAINANGVYRKNDSYKAGGGEEVPFSYYEKWNGAFSGKYMPTDRDLISFDVIIDEGYNIGYPALPMDVGYAKARIYGLTYQRYPQSEFIDKLTFKAYANTVNHAMDDTKRPEVFMHMDMPGWTKTLGGFADAEMSLKKHKISARVDGYFNNSRAEMTMYPAEEAAMFMLTWPDVDKLNFGGYIQDQIQLTDLDLIRVNARLDILANTVRSQFGIDQASVFNQDLSGVDHRIMPSVSATYQRTLSRFVKAWITAGYTERAPSVTEQYAFYIFNAYDGFDYIGNVALKNEKALQGDLGMNLEPNQKLSLGASAFYYQMYDYILGKIDPDVLPMTHGSNGVKISENIDHALITGLSLLLTYQPIEKLDFSSQFSYSYGETGDGTPLPLMSPLKNMTSANYTISEFAYASFQVEAAAEQNRLNPDFGETASPAYALLHLRGGYTFKIKENSLSANGGIENLLDTKYNDHLDWGGIPRPGRNFYLNLSYSF</sequence>
<evidence type="ECO:0000256" key="3">
    <source>
        <dbReference type="ARBA" id="ARBA00022452"/>
    </source>
</evidence>
<evidence type="ECO:0000256" key="7">
    <source>
        <dbReference type="PROSITE-ProRule" id="PRU01360"/>
    </source>
</evidence>
<feature type="domain" description="TonB-dependent receptor plug" evidence="9">
    <location>
        <begin position="71"/>
        <end position="154"/>
    </location>
</feature>
<keyword evidence="5 7" id="KW-0472">Membrane</keyword>
<dbReference type="Gene3D" id="2.40.170.20">
    <property type="entry name" value="TonB-dependent receptor, beta-barrel domain"/>
    <property type="match status" value="1"/>
</dbReference>
<dbReference type="PANTHER" id="PTHR30069:SF49">
    <property type="entry name" value="OUTER MEMBRANE PROTEIN C"/>
    <property type="match status" value="1"/>
</dbReference>
<comment type="similarity">
    <text evidence="7">Belongs to the TonB-dependent receptor family.</text>
</comment>
<accession>A0A7K3WNN1</accession>
<dbReference type="EMBL" id="JAAGVY010000004">
    <property type="protein sequence ID" value="NEN22611.1"/>
    <property type="molecule type" value="Genomic_DNA"/>
</dbReference>
<dbReference type="Proteomes" id="UP000486602">
    <property type="component" value="Unassembled WGS sequence"/>
</dbReference>
<keyword evidence="4 7" id="KW-0812">Transmembrane</keyword>
<dbReference type="Pfam" id="PF07715">
    <property type="entry name" value="Plug"/>
    <property type="match status" value="1"/>
</dbReference>
<keyword evidence="6 7" id="KW-0998">Cell outer membrane</keyword>
<comment type="subcellular location">
    <subcellularLocation>
        <location evidence="1 7">Cell outer membrane</location>
        <topology evidence="1 7">Multi-pass membrane protein</topology>
    </subcellularLocation>
</comment>
<dbReference type="GO" id="GO:0015344">
    <property type="term" value="F:siderophore uptake transmembrane transporter activity"/>
    <property type="evidence" value="ECO:0007669"/>
    <property type="project" value="TreeGrafter"/>
</dbReference>
<dbReference type="PANTHER" id="PTHR30069">
    <property type="entry name" value="TONB-DEPENDENT OUTER MEMBRANE RECEPTOR"/>
    <property type="match status" value="1"/>
</dbReference>
<dbReference type="AlphaFoldDB" id="A0A7K3WNN1"/>
<evidence type="ECO:0000256" key="4">
    <source>
        <dbReference type="ARBA" id="ARBA00022692"/>
    </source>
</evidence>
<dbReference type="SUPFAM" id="SSF56935">
    <property type="entry name" value="Porins"/>
    <property type="match status" value="1"/>
</dbReference>
<dbReference type="GO" id="GO:0009279">
    <property type="term" value="C:cell outer membrane"/>
    <property type="evidence" value="ECO:0007669"/>
    <property type="project" value="UniProtKB-SubCell"/>
</dbReference>
<dbReference type="PROSITE" id="PS52016">
    <property type="entry name" value="TONB_DEPENDENT_REC_3"/>
    <property type="match status" value="1"/>
</dbReference>
<keyword evidence="11" id="KW-1185">Reference proteome</keyword>
<evidence type="ECO:0000256" key="1">
    <source>
        <dbReference type="ARBA" id="ARBA00004571"/>
    </source>
</evidence>
<dbReference type="InterPro" id="IPR036942">
    <property type="entry name" value="Beta-barrel_TonB_sf"/>
</dbReference>
<dbReference type="InterPro" id="IPR039426">
    <property type="entry name" value="TonB-dep_rcpt-like"/>
</dbReference>
<proteinExistence type="inferred from homology"/>
<evidence type="ECO:0000313" key="11">
    <source>
        <dbReference type="Proteomes" id="UP000486602"/>
    </source>
</evidence>
<reference evidence="10 11" key="1">
    <citation type="submission" date="2020-02" db="EMBL/GenBank/DDBJ databases">
        <title>Out from the shadows clarifying the taxonomy of the family Cryomorphaceae and related taxa by utilizing the GTDB taxonomic framework.</title>
        <authorList>
            <person name="Bowman J.P."/>
        </authorList>
    </citation>
    <scope>NUCLEOTIDE SEQUENCE [LARGE SCALE GENOMIC DNA]</scope>
    <source>
        <strain evidence="10 11">QSSC 1-22</strain>
    </source>
</reference>
<organism evidence="10 11">
    <name type="scientific">Cryomorpha ignava</name>
    <dbReference type="NCBI Taxonomy" id="101383"/>
    <lineage>
        <taxon>Bacteria</taxon>
        <taxon>Pseudomonadati</taxon>
        <taxon>Bacteroidota</taxon>
        <taxon>Flavobacteriia</taxon>
        <taxon>Flavobacteriales</taxon>
        <taxon>Cryomorphaceae</taxon>
        <taxon>Cryomorpha</taxon>
    </lineage>
</organism>